<protein>
    <submittedName>
        <fullName evidence="1">Uncharacterized protein</fullName>
    </submittedName>
</protein>
<sequence length="78" mass="8990">MQNRTIEEHHAIQFLRTFCIGREPDHFVDQECINLVMNSMEKQYPEAFAFAMQAGPLVRNWRTGRLQPKLAVLCGGKA</sequence>
<organism evidence="1 2">
    <name type="scientific">Mesorhizobium huakuii</name>
    <dbReference type="NCBI Taxonomy" id="28104"/>
    <lineage>
        <taxon>Bacteria</taxon>
        <taxon>Pseudomonadati</taxon>
        <taxon>Pseudomonadota</taxon>
        <taxon>Alphaproteobacteria</taxon>
        <taxon>Hyphomicrobiales</taxon>
        <taxon>Phyllobacteriaceae</taxon>
        <taxon>Mesorhizobium</taxon>
    </lineage>
</organism>
<proteinExistence type="predicted"/>
<name>A0A7G6SUP0_9HYPH</name>
<evidence type="ECO:0000313" key="2">
    <source>
        <dbReference type="Proteomes" id="UP000515465"/>
    </source>
</evidence>
<dbReference type="RefSeq" id="WP_183455593.1">
    <property type="nucleotide sequence ID" value="NZ_CP050296.1"/>
</dbReference>
<dbReference type="EMBL" id="CP050296">
    <property type="protein sequence ID" value="QND58222.1"/>
    <property type="molecule type" value="Genomic_DNA"/>
</dbReference>
<accession>A0A7G6SUP0</accession>
<reference evidence="2" key="1">
    <citation type="journal article" date="2020" name="Mol. Plant Microbe">
        <title>Rhizobial microsymbionts of the narrowly endemic Oxytropis species growing in Kamchatka are characterized by significant genetic diversity and possess a set of genes that are associated with T3SS and T6SS secretion systems and can affect the development of symbiosis.</title>
        <authorList>
            <person name="Safronova V."/>
            <person name="Guro P."/>
            <person name="Sazanova A."/>
            <person name="Kuznetsova I."/>
            <person name="Belimov A."/>
            <person name="Yakubov V."/>
            <person name="Chirak E."/>
            <person name="Afonin A."/>
            <person name="Gogolev Y."/>
            <person name="Andronov E."/>
            <person name="Tikhonovich I."/>
        </authorList>
    </citation>
    <scope>NUCLEOTIDE SEQUENCE [LARGE SCALE GENOMIC DNA]</scope>
    <source>
        <strain evidence="2">583</strain>
    </source>
</reference>
<gene>
    <name evidence="1" type="ORF">HB778_17710</name>
</gene>
<dbReference type="Proteomes" id="UP000515465">
    <property type="component" value="Chromosome"/>
</dbReference>
<dbReference type="AlphaFoldDB" id="A0A7G6SUP0"/>
<evidence type="ECO:0000313" key="1">
    <source>
        <dbReference type="EMBL" id="QND58222.1"/>
    </source>
</evidence>